<sequence length="138" mass="15558">MAGQLTQRWTQSVWGQAATLVADGPFDTPVDRPGRPRQHQVRLQREQVDNLVERYQSGLSVNEVAKEFNINTQTATRHLNRRGIKSPNHYRIPESRQAELLQLKAQGLNTADIGEHFGCSRSSVQRALRRAARSSLSS</sequence>
<accession>A0A930V2L5</accession>
<dbReference type="AlphaFoldDB" id="A0A930V2L5"/>
<dbReference type="RefSeq" id="WP_194504783.1">
    <property type="nucleotide sequence ID" value="NZ_JADIVZ010000012.1"/>
</dbReference>
<gene>
    <name evidence="2" type="ORF">ISG29_17725</name>
</gene>
<name>A0A930V2L5_9ACTN</name>
<feature type="region of interest" description="Disordered" evidence="1">
    <location>
        <begin position="23"/>
        <end position="42"/>
    </location>
</feature>
<dbReference type="Pfam" id="PF13384">
    <property type="entry name" value="HTH_23"/>
    <property type="match status" value="1"/>
</dbReference>
<protein>
    <submittedName>
        <fullName evidence="2">Helix-turn-helix domain-containing protein</fullName>
    </submittedName>
</protein>
<comment type="caution">
    <text evidence="2">The sequence shown here is derived from an EMBL/GenBank/DDBJ whole genome shotgun (WGS) entry which is preliminary data.</text>
</comment>
<dbReference type="Gene3D" id="1.10.10.60">
    <property type="entry name" value="Homeodomain-like"/>
    <property type="match status" value="1"/>
</dbReference>
<keyword evidence="3" id="KW-1185">Reference proteome</keyword>
<proteinExistence type="predicted"/>
<evidence type="ECO:0000256" key="1">
    <source>
        <dbReference type="SAM" id="MobiDB-lite"/>
    </source>
</evidence>
<reference evidence="2" key="1">
    <citation type="submission" date="2020-11" db="EMBL/GenBank/DDBJ databases">
        <title>Nocardioides sp. CBS4Y-1, whole genome shotgun sequence.</title>
        <authorList>
            <person name="Tuo L."/>
        </authorList>
    </citation>
    <scope>NUCLEOTIDE SEQUENCE</scope>
    <source>
        <strain evidence="2">CBS4Y-1</strain>
    </source>
</reference>
<evidence type="ECO:0000313" key="3">
    <source>
        <dbReference type="Proteomes" id="UP000656804"/>
    </source>
</evidence>
<evidence type="ECO:0000313" key="2">
    <source>
        <dbReference type="EMBL" id="MBF4163525.1"/>
    </source>
</evidence>
<dbReference type="EMBL" id="JADIVZ010000012">
    <property type="protein sequence ID" value="MBF4163525.1"/>
    <property type="molecule type" value="Genomic_DNA"/>
</dbReference>
<dbReference type="SUPFAM" id="SSF46689">
    <property type="entry name" value="Homeodomain-like"/>
    <property type="match status" value="1"/>
</dbReference>
<dbReference type="InterPro" id="IPR009057">
    <property type="entry name" value="Homeodomain-like_sf"/>
</dbReference>
<dbReference type="Proteomes" id="UP000656804">
    <property type="component" value="Unassembled WGS sequence"/>
</dbReference>
<organism evidence="2 3">
    <name type="scientific">Nocardioides acrostichi</name>
    <dbReference type="NCBI Taxonomy" id="2784339"/>
    <lineage>
        <taxon>Bacteria</taxon>
        <taxon>Bacillati</taxon>
        <taxon>Actinomycetota</taxon>
        <taxon>Actinomycetes</taxon>
        <taxon>Propionibacteriales</taxon>
        <taxon>Nocardioidaceae</taxon>
        <taxon>Nocardioides</taxon>
    </lineage>
</organism>